<evidence type="ECO:0000313" key="2">
    <source>
        <dbReference type="EMBL" id="RKK28995.1"/>
    </source>
</evidence>
<dbReference type="AlphaFoldDB" id="A0A3L6P539"/>
<protein>
    <submittedName>
        <fullName evidence="2">Uncharacterized protein</fullName>
    </submittedName>
</protein>
<keyword evidence="1" id="KW-0812">Transmembrane</keyword>
<gene>
    <name evidence="2" type="ORF">BFJ65_g936</name>
</gene>
<evidence type="ECO:0000256" key="1">
    <source>
        <dbReference type="SAM" id="Phobius"/>
    </source>
</evidence>
<organism evidence="2">
    <name type="scientific">Fusarium oxysporum f. sp. cepae</name>
    <dbReference type="NCBI Taxonomy" id="396571"/>
    <lineage>
        <taxon>Eukaryota</taxon>
        <taxon>Fungi</taxon>
        <taxon>Dikarya</taxon>
        <taxon>Ascomycota</taxon>
        <taxon>Pezizomycotina</taxon>
        <taxon>Sordariomycetes</taxon>
        <taxon>Hypocreomycetidae</taxon>
        <taxon>Hypocreales</taxon>
        <taxon>Nectriaceae</taxon>
        <taxon>Fusarium</taxon>
        <taxon>Fusarium oxysporum species complex</taxon>
    </lineage>
</organism>
<accession>A0A3L6P539</accession>
<name>A0A3L6P539_FUSOX</name>
<sequence length="72" mass="7933">MAHPGMAASIAIDITIDIAIIMVTDMAINIVITMVITAIITGNQVRLGQLLCPTKESQKLAMSNDRWKWCYL</sequence>
<proteinExistence type="predicted"/>
<dbReference type="Proteomes" id="UP000270866">
    <property type="component" value="Chromosome 1"/>
</dbReference>
<dbReference type="EMBL" id="MRCU01000001">
    <property type="protein sequence ID" value="RKK28995.1"/>
    <property type="molecule type" value="Genomic_DNA"/>
</dbReference>
<comment type="caution">
    <text evidence="2">The sequence shown here is derived from an EMBL/GenBank/DDBJ whole genome shotgun (WGS) entry which is preliminary data.</text>
</comment>
<keyword evidence="1" id="KW-0472">Membrane</keyword>
<keyword evidence="1" id="KW-1133">Transmembrane helix</keyword>
<reference evidence="2" key="1">
    <citation type="journal article" date="2018" name="Sci. Rep.">
        <title>Characterisation of pathogen-specific regions and novel effector candidates in Fusarium oxysporum f. sp. cepae.</title>
        <authorList>
            <person name="Armitage A.D."/>
            <person name="Taylor A."/>
            <person name="Sobczyk M.K."/>
            <person name="Baxter L."/>
            <person name="Greenfield B.P."/>
            <person name="Bates H.J."/>
            <person name="Wilson F."/>
            <person name="Jackson A.C."/>
            <person name="Ott S."/>
            <person name="Harrison R.J."/>
            <person name="Clarkson J.P."/>
        </authorList>
    </citation>
    <scope>NUCLEOTIDE SEQUENCE [LARGE SCALE GENOMIC DNA]</scope>
    <source>
        <strain evidence="2">FoC_Fus2</strain>
    </source>
</reference>
<feature type="transmembrane region" description="Helical" evidence="1">
    <location>
        <begin position="18"/>
        <end position="40"/>
    </location>
</feature>